<dbReference type="OrthoDB" id="1646085at2"/>
<evidence type="ECO:0000313" key="2">
    <source>
        <dbReference type="Proteomes" id="UP000248555"/>
    </source>
</evidence>
<proteinExistence type="predicted"/>
<dbReference type="Pfam" id="PF14003">
    <property type="entry name" value="YlbE"/>
    <property type="match status" value="1"/>
</dbReference>
<protein>
    <submittedName>
        <fullName evidence="1">YlbE-like protein</fullName>
    </submittedName>
</protein>
<dbReference type="InterPro" id="IPR025613">
    <property type="entry name" value="YlbE"/>
</dbReference>
<dbReference type="Proteomes" id="UP000248555">
    <property type="component" value="Unassembled WGS sequence"/>
</dbReference>
<dbReference type="RefSeq" id="WP_111643603.1">
    <property type="nucleotide sequence ID" value="NZ_QLMH01000001.1"/>
</dbReference>
<organism evidence="1 2">
    <name type="scientific">Paranoxybacillus vitaminiphilus</name>
    <dbReference type="NCBI Taxonomy" id="581036"/>
    <lineage>
        <taxon>Bacteria</taxon>
        <taxon>Bacillati</taxon>
        <taxon>Bacillota</taxon>
        <taxon>Bacilli</taxon>
        <taxon>Bacillales</taxon>
        <taxon>Anoxybacillaceae</taxon>
        <taxon>Paranoxybacillus</taxon>
    </lineage>
</organism>
<sequence length="79" mass="9637">MRKEVQQYVQAKPLLQKFIREQPRWYRQLMRQPGDVQLFELAALHYYQQTIPHKVEKITSSLEMASLMLHMFQSMRQND</sequence>
<dbReference type="EMBL" id="QLMH01000001">
    <property type="protein sequence ID" value="RAK23244.1"/>
    <property type="molecule type" value="Genomic_DNA"/>
</dbReference>
<name>A0A327YQ31_9BACL</name>
<evidence type="ECO:0000313" key="1">
    <source>
        <dbReference type="EMBL" id="RAK23244.1"/>
    </source>
</evidence>
<reference evidence="1 2" key="1">
    <citation type="submission" date="2018-06" db="EMBL/GenBank/DDBJ databases">
        <title>Genomic Encyclopedia of Type Strains, Phase III (KMG-III): the genomes of soil and plant-associated and newly described type strains.</title>
        <authorList>
            <person name="Whitman W."/>
        </authorList>
    </citation>
    <scope>NUCLEOTIDE SEQUENCE [LARGE SCALE GENOMIC DNA]</scope>
    <source>
        <strain evidence="1 2">CGMCC 1.8979</strain>
    </source>
</reference>
<keyword evidence="2" id="KW-1185">Reference proteome</keyword>
<comment type="caution">
    <text evidence="1">The sequence shown here is derived from an EMBL/GenBank/DDBJ whole genome shotgun (WGS) entry which is preliminary data.</text>
</comment>
<gene>
    <name evidence="1" type="ORF">B0I26_101199</name>
</gene>
<dbReference type="AlphaFoldDB" id="A0A327YQ31"/>
<accession>A0A327YQ31</accession>